<sequence length="220" mass="22862">MAVIPYTVWQGDNGIVNVGGQSGDMNLLQGLGTVYARNSVNATLRQYVGDYIAVQFNAVTNLATSSGTNIYGSSWTGPPSDIFSGSNQTIALGALISAIGLETTPSSSTTPAPSTSTSSTVTPQSMSRHLGAILGGTFGALAFVVILTVAWFMRRQRSRIIAPNLTWSGRVSEVTPFTAEPSVVTSSSSQITGLGQREKRGDYSGASASSSGYGTVKTFT</sequence>
<keyword evidence="3" id="KW-0378">Hydrolase</keyword>
<keyword evidence="2" id="KW-0472">Membrane</keyword>
<evidence type="ECO:0000313" key="3">
    <source>
        <dbReference type="EMBL" id="KAF7373169.1"/>
    </source>
</evidence>
<comment type="caution">
    <text evidence="3">The sequence shown here is derived from an EMBL/GenBank/DDBJ whole genome shotgun (WGS) entry which is preliminary data.</text>
</comment>
<keyword evidence="2" id="KW-1133">Transmembrane helix</keyword>
<feature type="region of interest" description="Disordered" evidence="1">
    <location>
        <begin position="104"/>
        <end position="123"/>
    </location>
</feature>
<dbReference type="AlphaFoldDB" id="A0A8H6Z8Y1"/>
<keyword evidence="2" id="KW-0812">Transmembrane</keyword>
<dbReference type="OrthoDB" id="3067581at2759"/>
<dbReference type="Proteomes" id="UP000623467">
    <property type="component" value="Unassembled WGS sequence"/>
</dbReference>
<organism evidence="3 4">
    <name type="scientific">Mycena sanguinolenta</name>
    <dbReference type="NCBI Taxonomy" id="230812"/>
    <lineage>
        <taxon>Eukaryota</taxon>
        <taxon>Fungi</taxon>
        <taxon>Dikarya</taxon>
        <taxon>Basidiomycota</taxon>
        <taxon>Agaricomycotina</taxon>
        <taxon>Agaricomycetes</taxon>
        <taxon>Agaricomycetidae</taxon>
        <taxon>Agaricales</taxon>
        <taxon>Marasmiineae</taxon>
        <taxon>Mycenaceae</taxon>
        <taxon>Mycena</taxon>
    </lineage>
</organism>
<feature type="transmembrane region" description="Helical" evidence="2">
    <location>
        <begin position="130"/>
        <end position="152"/>
    </location>
</feature>
<keyword evidence="4" id="KW-1185">Reference proteome</keyword>
<protein>
    <submittedName>
        <fullName evidence="3">Glycoside hydrolase family 76 protein</fullName>
    </submittedName>
</protein>
<feature type="region of interest" description="Disordered" evidence="1">
    <location>
        <begin position="186"/>
        <end position="220"/>
    </location>
</feature>
<name>A0A8H6Z8Y1_9AGAR</name>
<evidence type="ECO:0000313" key="4">
    <source>
        <dbReference type="Proteomes" id="UP000623467"/>
    </source>
</evidence>
<dbReference type="GO" id="GO:0016787">
    <property type="term" value="F:hydrolase activity"/>
    <property type="evidence" value="ECO:0007669"/>
    <property type="project" value="UniProtKB-KW"/>
</dbReference>
<gene>
    <name evidence="3" type="ORF">MSAN_00525200</name>
</gene>
<evidence type="ECO:0000256" key="1">
    <source>
        <dbReference type="SAM" id="MobiDB-lite"/>
    </source>
</evidence>
<evidence type="ECO:0000256" key="2">
    <source>
        <dbReference type="SAM" id="Phobius"/>
    </source>
</evidence>
<dbReference type="EMBL" id="JACAZH010000003">
    <property type="protein sequence ID" value="KAF7373169.1"/>
    <property type="molecule type" value="Genomic_DNA"/>
</dbReference>
<feature type="compositionally biased region" description="Low complexity" evidence="1">
    <location>
        <begin position="203"/>
        <end position="214"/>
    </location>
</feature>
<reference evidence="3" key="1">
    <citation type="submission" date="2020-05" db="EMBL/GenBank/DDBJ databases">
        <title>Mycena genomes resolve the evolution of fungal bioluminescence.</title>
        <authorList>
            <person name="Tsai I.J."/>
        </authorList>
    </citation>
    <scope>NUCLEOTIDE SEQUENCE</scope>
    <source>
        <strain evidence="3">160909Yilan</strain>
    </source>
</reference>
<proteinExistence type="predicted"/>
<accession>A0A8H6Z8Y1</accession>